<evidence type="ECO:0000256" key="1">
    <source>
        <dbReference type="ARBA" id="ARBA00009075"/>
    </source>
</evidence>
<dbReference type="Pfam" id="PF03573">
    <property type="entry name" value="OprD"/>
    <property type="match status" value="1"/>
</dbReference>
<comment type="similarity">
    <text evidence="1">Belongs to the outer membrane porin (Opr) (TC 1.B.25) family.</text>
</comment>
<gene>
    <name evidence="5" type="ORF">A4R26_21915</name>
</gene>
<keyword evidence="3 4" id="KW-0732">Signal</keyword>
<dbReference type="InterPro" id="IPR023614">
    <property type="entry name" value="Porin_dom_sf"/>
</dbReference>
<feature type="chain" id="PRO_5010739891" description="Porin" evidence="4">
    <location>
        <begin position="20"/>
        <end position="473"/>
    </location>
</feature>
<dbReference type="STRING" id="550983.A4R26_21915"/>
<comment type="caution">
    <text evidence="5">The sequence shown here is derived from an EMBL/GenBank/DDBJ whole genome shotgun (WGS) entry which is preliminary data.</text>
</comment>
<dbReference type="Gene3D" id="2.40.160.10">
    <property type="entry name" value="Porin"/>
    <property type="match status" value="1"/>
</dbReference>
<name>A0A1V9FL72_9BACT</name>
<dbReference type="PANTHER" id="PTHR34596">
    <property type="entry name" value="CHITOPORIN"/>
    <property type="match status" value="1"/>
</dbReference>
<evidence type="ECO:0000256" key="2">
    <source>
        <dbReference type="ARBA" id="ARBA00022448"/>
    </source>
</evidence>
<evidence type="ECO:0000313" key="5">
    <source>
        <dbReference type="EMBL" id="OQP59047.1"/>
    </source>
</evidence>
<dbReference type="GO" id="GO:0016020">
    <property type="term" value="C:membrane"/>
    <property type="evidence" value="ECO:0007669"/>
    <property type="project" value="InterPro"/>
</dbReference>
<dbReference type="Proteomes" id="UP000192276">
    <property type="component" value="Unassembled WGS sequence"/>
</dbReference>
<protein>
    <recommendedName>
        <fullName evidence="7">Porin</fullName>
    </recommendedName>
</protein>
<proteinExistence type="inferred from homology"/>
<sequence>MKRALLVLITLQTGAFANAQHQEINGQPPLWKGKQQQTADTASLLHAFKTGQIHGHFRYFFMATDNKTGLTDFYANAVGGGIKFESAPYKGFQFGVSGFFIFNIGSSALSKPDPKTNQFSRYEQGLFDVEDRYNKTDIDRLEELYLKYNRKQSHITLGRQLINTPFINLQDSRMRPTEAGGIYAEINDIKNTKIEAGYLFEVSPRGTVRWYTAAESIGLYSQGVNPDGTRSEYKGNLKSKGIGIIGITYNAGDCLSLKAYDVFTENIFNSLLVQAHYSYPLKDKSKLVAGLQFIRQDAINNGGNADQRKTYFPKGGKSQTFGAKMGWENDRWQTSLNYNRITAHGRYLMPREWGREPFFTYLSRERNEGLGDVDAYVFKLGYTIPKLRLKTQTGIGYFNLPEATRFALNKYGMPSYTQLNIDIHHEFEGWLKGLEAHFLYVYKGRSGDSFGNDKYVINKVDVSSWNFIFNYHF</sequence>
<reference evidence="6" key="1">
    <citation type="submission" date="2016-04" db="EMBL/GenBank/DDBJ databases">
        <authorList>
            <person name="Chen L."/>
            <person name="Zhuang W."/>
            <person name="Wang G."/>
        </authorList>
    </citation>
    <scope>NUCLEOTIDE SEQUENCE [LARGE SCALE GENOMIC DNA]</scope>
    <source>
        <strain evidence="6">208</strain>
    </source>
</reference>
<dbReference type="PANTHER" id="PTHR34596:SF2">
    <property type="entry name" value="CHITOPORIN"/>
    <property type="match status" value="1"/>
</dbReference>
<dbReference type="OrthoDB" id="862900at2"/>
<dbReference type="EMBL" id="LWBP01000185">
    <property type="protein sequence ID" value="OQP59047.1"/>
    <property type="molecule type" value="Genomic_DNA"/>
</dbReference>
<organism evidence="5 6">
    <name type="scientific">Niastella populi</name>
    <dbReference type="NCBI Taxonomy" id="550983"/>
    <lineage>
        <taxon>Bacteria</taxon>
        <taxon>Pseudomonadati</taxon>
        <taxon>Bacteroidota</taxon>
        <taxon>Chitinophagia</taxon>
        <taxon>Chitinophagales</taxon>
        <taxon>Chitinophagaceae</taxon>
        <taxon>Niastella</taxon>
    </lineage>
</organism>
<accession>A0A1V9FL72</accession>
<dbReference type="InterPro" id="IPR005318">
    <property type="entry name" value="OM_porin_bac"/>
</dbReference>
<dbReference type="RefSeq" id="WP_081164730.1">
    <property type="nucleotide sequence ID" value="NZ_LWBP01000185.1"/>
</dbReference>
<evidence type="ECO:0000256" key="4">
    <source>
        <dbReference type="SAM" id="SignalP"/>
    </source>
</evidence>
<evidence type="ECO:0000313" key="6">
    <source>
        <dbReference type="Proteomes" id="UP000192276"/>
    </source>
</evidence>
<keyword evidence="6" id="KW-1185">Reference proteome</keyword>
<evidence type="ECO:0008006" key="7">
    <source>
        <dbReference type="Google" id="ProtNLM"/>
    </source>
</evidence>
<feature type="signal peptide" evidence="4">
    <location>
        <begin position="1"/>
        <end position="19"/>
    </location>
</feature>
<keyword evidence="2" id="KW-0813">Transport</keyword>
<dbReference type="AlphaFoldDB" id="A0A1V9FL72"/>
<evidence type="ECO:0000256" key="3">
    <source>
        <dbReference type="ARBA" id="ARBA00022729"/>
    </source>
</evidence>
<dbReference type="GO" id="GO:0015288">
    <property type="term" value="F:porin activity"/>
    <property type="evidence" value="ECO:0007669"/>
    <property type="project" value="TreeGrafter"/>
</dbReference>